<dbReference type="Pfam" id="PF06527">
    <property type="entry name" value="TniQ"/>
    <property type="match status" value="1"/>
</dbReference>
<proteinExistence type="predicted"/>
<reference evidence="2 3" key="1">
    <citation type="submission" date="2020-01" db="EMBL/GenBank/DDBJ databases">
        <title>Insect and environment-associated Actinomycetes.</title>
        <authorList>
            <person name="Currrie C."/>
            <person name="Chevrette M."/>
            <person name="Carlson C."/>
            <person name="Stubbendieck R."/>
            <person name="Wendt-Pienkowski E."/>
        </authorList>
    </citation>
    <scope>NUCLEOTIDE SEQUENCE [LARGE SCALE GENOMIC DNA]</scope>
    <source>
        <strain evidence="2 3">SID7739</strain>
    </source>
</reference>
<protein>
    <recommendedName>
        <fullName evidence="1">TniQ domain-containing protein</fullName>
    </recommendedName>
</protein>
<sequence length="667" mass="74226">MAARHVWGRARGSRYCPACLAASGGRWRLSWRLGWSFVCLDHRLLLVDACPRCSRMPRHFPATTRHPLTPGRCHSPSENDAPPTRCCQPFEEVPALTLSARRLVIAAQELIEKTISSGQSDFGVYQDYPQPSLALFGDLRALAGILLRRVPDTGRLAGFVAPKIPALHHQPLPEKRRSFDPVKETRPGRLAPRRAATAALAVTAALHILQQSDVHAAGAALRRLISGTDGTIPLKVGLQWAHTSPVFDEIHLATLAPRLGGPDQLRFRTADQLPRKPGRSAATRVAERARKTPTQLWPAWSARLSPLDGALSRTIRPALSCSLLLIGGTGDFTTTARLLHAPVEDRPGAHMTFRLTKRGHFHGISLGLLALADYLDQEGSPIDYTRRRTLDYRDLLPLDTWTQLCRNIDFEAGGVRRHQFARALLFERLSGLPATLAPAAYAPGTTELRTMLRTFETDLTPALMSQLEEHAAEFLTRQGIRDEPLSWQPPTDIVRDLALPGCDLRDIDPGMLHRLIRDDCLTTAQAARRLGVSHDAVRFVLQEQPAPPAAAKSAKWERGATVRRARTALPRDKFAHFYLDEYRSLKWIAEHAGVNEEAIKVPVREYGMKRDGKATRWRQIGLDWLREQRAAGRTCRELAEETGFSLGMISYLGRRHDLPGRRPAPKG</sequence>
<gene>
    <name evidence="2" type="ORF">G3I66_30050</name>
</gene>
<feature type="domain" description="TniQ" evidence="1">
    <location>
        <begin position="3"/>
        <end position="46"/>
    </location>
</feature>
<accession>A0A6G3TM56</accession>
<organism evidence="2 3">
    <name type="scientific">Streptomyces rubrogriseus</name>
    <dbReference type="NCBI Taxonomy" id="194673"/>
    <lineage>
        <taxon>Bacteria</taxon>
        <taxon>Bacillati</taxon>
        <taxon>Actinomycetota</taxon>
        <taxon>Actinomycetes</taxon>
        <taxon>Kitasatosporales</taxon>
        <taxon>Streptomycetaceae</taxon>
        <taxon>Streptomyces</taxon>
        <taxon>Streptomyces violaceoruber group</taxon>
    </lineage>
</organism>
<dbReference type="AlphaFoldDB" id="A0A6G3TM56"/>
<evidence type="ECO:0000313" key="3">
    <source>
        <dbReference type="Proteomes" id="UP000475666"/>
    </source>
</evidence>
<dbReference type="RefSeq" id="WP_164278383.1">
    <property type="nucleotide sequence ID" value="NZ_JAAGMQ010000883.1"/>
</dbReference>
<evidence type="ECO:0000259" key="1">
    <source>
        <dbReference type="Pfam" id="PF06527"/>
    </source>
</evidence>
<dbReference type="Proteomes" id="UP000475666">
    <property type="component" value="Unassembled WGS sequence"/>
</dbReference>
<dbReference type="InterPro" id="IPR009492">
    <property type="entry name" value="TniQ"/>
</dbReference>
<comment type="caution">
    <text evidence="2">The sequence shown here is derived from an EMBL/GenBank/DDBJ whole genome shotgun (WGS) entry which is preliminary data.</text>
</comment>
<name>A0A6G3TM56_9ACTN</name>
<dbReference type="EMBL" id="JAAGMQ010000883">
    <property type="protein sequence ID" value="NEC37388.1"/>
    <property type="molecule type" value="Genomic_DNA"/>
</dbReference>
<evidence type="ECO:0000313" key="2">
    <source>
        <dbReference type="EMBL" id="NEC37388.1"/>
    </source>
</evidence>